<protein>
    <submittedName>
        <fullName evidence="1">Uncharacterized protein</fullName>
    </submittedName>
</protein>
<name>A0ABY5Z9G0_9ACTN</name>
<dbReference type="EMBL" id="CP073721">
    <property type="protein sequence ID" value="UWZ38740.1"/>
    <property type="molecule type" value="Genomic_DNA"/>
</dbReference>
<keyword evidence="2" id="KW-1185">Reference proteome</keyword>
<evidence type="ECO:0000313" key="2">
    <source>
        <dbReference type="Proteomes" id="UP001058271"/>
    </source>
</evidence>
<dbReference type="Proteomes" id="UP001058271">
    <property type="component" value="Chromosome"/>
</dbReference>
<sequence length="65" mass="6573">MSRSVVGMDAKRVQGIGFTALMGAAAGATLTAHREPRRAAIGALAGAVATAPRLTGRAGVRRQVD</sequence>
<accession>A0ABY5Z9G0</accession>
<reference evidence="1" key="1">
    <citation type="submission" date="2021-04" db="EMBL/GenBank/DDBJ databases">
        <title>Biosynthetic gene clusters of Dactylosporangioum roseum.</title>
        <authorList>
            <person name="Hartkoorn R.C."/>
            <person name="Beaudoing E."/>
            <person name="Hot D."/>
            <person name="Moureu S."/>
        </authorList>
    </citation>
    <scope>NUCLEOTIDE SEQUENCE</scope>
    <source>
        <strain evidence="1">NRRL B-16295</strain>
    </source>
</reference>
<organism evidence="1 2">
    <name type="scientific">Dactylosporangium roseum</name>
    <dbReference type="NCBI Taxonomy" id="47989"/>
    <lineage>
        <taxon>Bacteria</taxon>
        <taxon>Bacillati</taxon>
        <taxon>Actinomycetota</taxon>
        <taxon>Actinomycetes</taxon>
        <taxon>Micromonosporales</taxon>
        <taxon>Micromonosporaceae</taxon>
        <taxon>Dactylosporangium</taxon>
    </lineage>
</organism>
<proteinExistence type="predicted"/>
<dbReference type="RefSeq" id="WP_260728119.1">
    <property type="nucleotide sequence ID" value="NZ_BAAABS010000050.1"/>
</dbReference>
<gene>
    <name evidence="1" type="ORF">Drose_11230</name>
</gene>
<evidence type="ECO:0000313" key="1">
    <source>
        <dbReference type="EMBL" id="UWZ38740.1"/>
    </source>
</evidence>